<evidence type="ECO:0000313" key="2">
    <source>
        <dbReference type="Proteomes" id="UP000268048"/>
    </source>
</evidence>
<protein>
    <submittedName>
        <fullName evidence="1">Uncharacterized protein</fullName>
    </submittedName>
</protein>
<accession>A0A3G7TUB9</accession>
<evidence type="ECO:0000313" key="1">
    <source>
        <dbReference type="EMBL" id="AZE49982.1"/>
    </source>
</evidence>
<dbReference type="EMBL" id="CP027753">
    <property type="protein sequence ID" value="AZE49982.1"/>
    <property type="molecule type" value="Genomic_DNA"/>
</dbReference>
<gene>
    <name evidence="1" type="ORF">C4K04_4318</name>
</gene>
<name>A0A3G7TUB9_9PSED</name>
<dbReference type="RefSeq" id="WP_124321555.1">
    <property type="nucleotide sequence ID" value="NZ_CP027753.1"/>
</dbReference>
<proteinExistence type="predicted"/>
<sequence>MNTKWLNGLNIFYDDSSNESLRGVLKTDVSGHLIGTYQGPKTSGYTTLYGRLETKSGTLRPSYLLPALTQRTQKDVDTTPIQGSDDFVAVWASNDSGAFRIFARKYSVSERQGIGAPFTETLISGSNGDYVCPRVIYNPANCQLFACWIGVTERQLQGIWLDKDTLEPTSYPVMITSAVYPTLFSPSADLDTSTYENIVLMNHDDGVIVGVQETLSKINFLRVGSPTSGKSTVNLITSYSQTGMGKFHATFDTVHNNIMLVYIGTSAYVYGDRVRVFGKADQSEAEQYQSDQELQALSPVRLNNNVYASSQPYISAMPDACGVIDFLVTWSTGYTGIFFNRFDDAFIPLAAETSINPNDSGNTFPKAVASDNQIAVLLQATRFNGNALGAQGILAYVSNYD</sequence>
<organism evidence="1 2">
    <name type="scientific">Pseudomonas chlororaphis</name>
    <dbReference type="NCBI Taxonomy" id="587753"/>
    <lineage>
        <taxon>Bacteria</taxon>
        <taxon>Pseudomonadati</taxon>
        <taxon>Pseudomonadota</taxon>
        <taxon>Gammaproteobacteria</taxon>
        <taxon>Pseudomonadales</taxon>
        <taxon>Pseudomonadaceae</taxon>
        <taxon>Pseudomonas</taxon>
    </lineage>
</organism>
<dbReference type="Proteomes" id="UP000268048">
    <property type="component" value="Chromosome"/>
</dbReference>
<dbReference type="AlphaFoldDB" id="A0A3G7TUB9"/>
<reference evidence="1 2" key="1">
    <citation type="submission" date="2018-03" db="EMBL/GenBank/DDBJ databases">
        <title>Diversity of phytobeneficial traits revealed by whole-genome analysis of worldwide-isolated phenazine-producing Pseudomonas spp.</title>
        <authorList>
            <person name="Biessy A."/>
            <person name="Novinscak A."/>
            <person name="Blom J."/>
            <person name="Leger G."/>
            <person name="Thomashow L.S."/>
            <person name="Cazorla F.M."/>
            <person name="Josic D."/>
            <person name="Filion M."/>
        </authorList>
    </citation>
    <scope>NUCLEOTIDE SEQUENCE [LARGE SCALE GENOMIC DNA]</scope>
    <source>
        <strain evidence="1 2">B25</strain>
    </source>
</reference>